<dbReference type="EMBL" id="FLOB01000001">
    <property type="protein sequence ID" value="SBS25637.1"/>
    <property type="molecule type" value="Genomic_DNA"/>
</dbReference>
<accession>A0A1A8T2R4</accession>
<protein>
    <submittedName>
        <fullName evidence="2">Acetyltransferase (GNAT) family protein</fullName>
    </submittedName>
</protein>
<dbReference type="InterPro" id="IPR016181">
    <property type="entry name" value="Acyl_CoA_acyltransferase"/>
</dbReference>
<proteinExistence type="predicted"/>
<dbReference type="Proteomes" id="UP000092544">
    <property type="component" value="Unassembled WGS sequence"/>
</dbReference>
<evidence type="ECO:0000313" key="2">
    <source>
        <dbReference type="EMBL" id="SBS25637.1"/>
    </source>
</evidence>
<keyword evidence="3" id="KW-1185">Reference proteome</keyword>
<reference evidence="2 3" key="1">
    <citation type="submission" date="2016-06" db="EMBL/GenBank/DDBJ databases">
        <authorList>
            <person name="Kjaerup R.B."/>
            <person name="Dalgaard T.S."/>
            <person name="Juul-Madsen H.R."/>
        </authorList>
    </citation>
    <scope>NUCLEOTIDE SEQUENCE [LARGE SCALE GENOMIC DNA]</scope>
    <source>
        <strain evidence="2 3">CECT 8886</strain>
    </source>
</reference>
<dbReference type="AlphaFoldDB" id="A0A1A8T2R4"/>
<keyword evidence="2" id="KW-0808">Transferase</keyword>
<dbReference type="PROSITE" id="PS51186">
    <property type="entry name" value="GNAT"/>
    <property type="match status" value="1"/>
</dbReference>
<dbReference type="InterPro" id="IPR000182">
    <property type="entry name" value="GNAT_dom"/>
</dbReference>
<organism evidence="2 3">
    <name type="scientific">Marinomonas spartinae</name>
    <dbReference type="NCBI Taxonomy" id="1792290"/>
    <lineage>
        <taxon>Bacteria</taxon>
        <taxon>Pseudomonadati</taxon>
        <taxon>Pseudomonadota</taxon>
        <taxon>Gammaproteobacteria</taxon>
        <taxon>Oceanospirillales</taxon>
        <taxon>Oceanospirillaceae</taxon>
        <taxon>Marinomonas</taxon>
    </lineage>
</organism>
<dbReference type="RefSeq" id="WP_083200708.1">
    <property type="nucleotide sequence ID" value="NZ_FLOB01000001.1"/>
</dbReference>
<name>A0A1A8T2R4_9GAMM</name>
<dbReference type="Pfam" id="PF00583">
    <property type="entry name" value="Acetyltransf_1"/>
    <property type="match status" value="1"/>
</dbReference>
<dbReference type="GO" id="GO:0016747">
    <property type="term" value="F:acyltransferase activity, transferring groups other than amino-acyl groups"/>
    <property type="evidence" value="ECO:0007669"/>
    <property type="project" value="InterPro"/>
</dbReference>
<feature type="domain" description="N-acetyltransferase" evidence="1">
    <location>
        <begin position="27"/>
        <end position="179"/>
    </location>
</feature>
<dbReference type="CDD" id="cd04301">
    <property type="entry name" value="NAT_SF"/>
    <property type="match status" value="1"/>
</dbReference>
<gene>
    <name evidence="2" type="ORF">MSP8886_00336</name>
</gene>
<sequence>MANKHIGSSFDAFMKEMEKQDNSTLEVSFLADQKHFIPTIAQWYFSEWGYLMPPGKSAVDVENKVTTMAQSRRAFPLTFVLHDKETLLAVAELKFHEHSGYPDYQHWLGGVYVPPAERGKGYSSVILTHAFAHAKTQEIPSLYLQCEQHNITLYLKHEFAVLHTIQDKGVNKAIMVRTF</sequence>
<dbReference type="Gene3D" id="3.40.630.30">
    <property type="match status" value="1"/>
</dbReference>
<dbReference type="SUPFAM" id="SSF55729">
    <property type="entry name" value="Acyl-CoA N-acyltransferases (Nat)"/>
    <property type="match status" value="1"/>
</dbReference>
<evidence type="ECO:0000313" key="3">
    <source>
        <dbReference type="Proteomes" id="UP000092544"/>
    </source>
</evidence>
<evidence type="ECO:0000259" key="1">
    <source>
        <dbReference type="PROSITE" id="PS51186"/>
    </source>
</evidence>
<dbReference type="STRING" id="1792290.MSP8886_00336"/>